<sequence>MTADERLIDHVALVVAAAGTELRIDSGAGGRLAGGDAHELVLLGADRLEQLDGAPGPFRGAGDAVLVGWAGDQERLWRAAAAHPGTRVAVLPDASAWLGEFLGERGLRGGAGTVLAFAGAVGGAGTTTVALLAASTAVRSGRSTLLIDADPASGGIGHRLGMGSRGLRPPEPGGGHGQARASGLAWDDIASADGRLPPHQLADVLPSTGGLSFLTWSAARSPESPERAEPVSAGVLSEVVASARQAYDVVVLDSGRAGPGPLAGHAWGAPDAAVCVVPGDRPWSLTALPTELAWLALVTGRLPSGHDAFTVAAEAGMPLLTYVPPLRTIRRASADGAVLELGRHRVTARAMAPVAALWERGREPEAAA</sequence>
<dbReference type="Pfam" id="PF26563">
    <property type="entry name" value="Rv3660c_N"/>
    <property type="match status" value="1"/>
</dbReference>
<keyword evidence="2" id="KW-0067">ATP-binding</keyword>
<evidence type="ECO:0000256" key="1">
    <source>
        <dbReference type="ARBA" id="ARBA00022741"/>
    </source>
</evidence>
<gene>
    <name evidence="4" type="ORF">EV380_1960</name>
</gene>
<dbReference type="PANTHER" id="PTHR43384:SF6">
    <property type="entry name" value="SEPTUM SITE-DETERMINING PROTEIN MIND HOMOLOG, CHLOROPLASTIC"/>
    <property type="match status" value="1"/>
</dbReference>
<keyword evidence="1" id="KW-0547">Nucleotide-binding</keyword>
<name>A0A4Q8ADN9_9MICC</name>
<evidence type="ECO:0000313" key="4">
    <source>
        <dbReference type="EMBL" id="RZU62367.1"/>
    </source>
</evidence>
<dbReference type="InterPro" id="IPR022521">
    <property type="entry name" value="Rv3660c"/>
</dbReference>
<evidence type="ECO:0000313" key="5">
    <source>
        <dbReference type="Proteomes" id="UP000292685"/>
    </source>
</evidence>
<reference evidence="4 5" key="1">
    <citation type="submission" date="2019-02" db="EMBL/GenBank/DDBJ databases">
        <title>Sequencing the genomes of 1000 actinobacteria strains.</title>
        <authorList>
            <person name="Klenk H.-P."/>
        </authorList>
    </citation>
    <scope>NUCLEOTIDE SEQUENCE [LARGE SCALE GENOMIC DNA]</scope>
    <source>
        <strain evidence="4 5">DSM 17364</strain>
    </source>
</reference>
<dbReference type="InterPro" id="IPR059050">
    <property type="entry name" value="Rv3660c_N"/>
</dbReference>
<dbReference type="PANTHER" id="PTHR43384">
    <property type="entry name" value="SEPTUM SITE-DETERMINING PROTEIN MIND HOMOLOG, CHLOROPLASTIC-RELATED"/>
    <property type="match status" value="1"/>
</dbReference>
<dbReference type="AlphaFoldDB" id="A0A4Q8ADN9"/>
<keyword evidence="5" id="KW-1185">Reference proteome</keyword>
<feature type="domain" description="Rv3660c-like CheY-like N-terminal" evidence="3">
    <location>
        <begin position="1"/>
        <end position="106"/>
    </location>
</feature>
<dbReference type="Gene3D" id="3.40.50.300">
    <property type="entry name" value="P-loop containing nucleotide triphosphate hydrolases"/>
    <property type="match status" value="1"/>
</dbReference>
<proteinExistence type="predicted"/>
<protein>
    <submittedName>
        <fullName evidence="4">Secretion/DNA translocation related CpaE-like protein</fullName>
    </submittedName>
</protein>
<dbReference type="InterPro" id="IPR027417">
    <property type="entry name" value="P-loop_NTPase"/>
</dbReference>
<dbReference type="EMBL" id="SHLA01000001">
    <property type="protein sequence ID" value="RZU62367.1"/>
    <property type="molecule type" value="Genomic_DNA"/>
</dbReference>
<evidence type="ECO:0000256" key="2">
    <source>
        <dbReference type="ARBA" id="ARBA00022840"/>
    </source>
</evidence>
<dbReference type="SUPFAM" id="SSF52540">
    <property type="entry name" value="P-loop containing nucleoside triphosphate hydrolases"/>
    <property type="match status" value="1"/>
</dbReference>
<dbReference type="Proteomes" id="UP000292685">
    <property type="component" value="Unassembled WGS sequence"/>
</dbReference>
<dbReference type="GO" id="GO:0051782">
    <property type="term" value="P:negative regulation of cell division"/>
    <property type="evidence" value="ECO:0007669"/>
    <property type="project" value="TreeGrafter"/>
</dbReference>
<dbReference type="GO" id="GO:0005524">
    <property type="term" value="F:ATP binding"/>
    <property type="evidence" value="ECO:0007669"/>
    <property type="project" value="UniProtKB-KW"/>
</dbReference>
<dbReference type="NCBIfam" id="TIGR03815">
    <property type="entry name" value="CpaE_hom_Actino"/>
    <property type="match status" value="1"/>
</dbReference>
<dbReference type="GO" id="GO:0009898">
    <property type="term" value="C:cytoplasmic side of plasma membrane"/>
    <property type="evidence" value="ECO:0007669"/>
    <property type="project" value="TreeGrafter"/>
</dbReference>
<comment type="caution">
    <text evidence="4">The sequence shown here is derived from an EMBL/GenBank/DDBJ whole genome shotgun (WGS) entry which is preliminary data.</text>
</comment>
<evidence type="ECO:0000259" key="3">
    <source>
        <dbReference type="Pfam" id="PF26563"/>
    </source>
</evidence>
<dbReference type="InterPro" id="IPR050625">
    <property type="entry name" value="ParA/MinD_ATPase"/>
</dbReference>
<dbReference type="GO" id="GO:0005829">
    <property type="term" value="C:cytosol"/>
    <property type="evidence" value="ECO:0007669"/>
    <property type="project" value="TreeGrafter"/>
</dbReference>
<accession>A0A4Q8ADN9</accession>
<dbReference type="GO" id="GO:0016887">
    <property type="term" value="F:ATP hydrolysis activity"/>
    <property type="evidence" value="ECO:0007669"/>
    <property type="project" value="TreeGrafter"/>
</dbReference>
<organism evidence="4 5">
    <name type="scientific">Zhihengliuella halotolerans</name>
    <dbReference type="NCBI Taxonomy" id="370736"/>
    <lineage>
        <taxon>Bacteria</taxon>
        <taxon>Bacillati</taxon>
        <taxon>Actinomycetota</taxon>
        <taxon>Actinomycetes</taxon>
        <taxon>Micrococcales</taxon>
        <taxon>Micrococcaceae</taxon>
        <taxon>Zhihengliuella</taxon>
    </lineage>
</organism>